<proteinExistence type="predicted"/>
<sequence length="433" mass="46698">MTISTLPFIILGGIVIASTAQTEFAHYVAAELHYDQPYFSFYLTHSTFSFIFPIHLLYLSLTESVPVIAYLASIRHVLTQQLELASPIPTTSTDYTASWSTIFPKWCRKVILLTILVTVPALSWFTAMQYSTPVDITSIYATSSFAAYGFSLLLLKETLNKVTIGSIVLAFMGVIVISVDGMGEDGEGARKRALGDSIMLFGALVLGLYEVIYKLALPEGHGGVSSTPSDDDYSPLPPSDPATDSSSSGTFHHRHHHASSTPDIPLEPSSPEVEELPLQRHTSTSQLIVPKTESTRRIHDLESPIPPPPALHANFLTSCIGIATLLLLWPPIIWLDWMGYEVFQWPGAGGGAGGKIWLGLELVAWGGALYNAGLMALIGIWGPTTSSVANLLAIGLVAIVDALWIGTLPDLQTFIGVGMICAGFGVLLWEGEA</sequence>
<feature type="region of interest" description="Disordered" evidence="1">
    <location>
        <begin position="224"/>
        <end position="289"/>
    </location>
</feature>
<keyword evidence="5" id="KW-1185">Reference proteome</keyword>
<dbReference type="VEuPathDB" id="FungiDB:CNBG_4053"/>
<feature type="transmembrane region" description="Helical" evidence="2">
    <location>
        <begin position="199"/>
        <end position="217"/>
    </location>
</feature>
<feature type="transmembrane region" description="Helical" evidence="2">
    <location>
        <begin position="362"/>
        <end position="381"/>
    </location>
</feature>
<gene>
    <name evidence="4" type="ORF">CNBG_4053</name>
</gene>
<protein>
    <recommendedName>
        <fullName evidence="3">EamA domain-containing protein</fullName>
    </recommendedName>
</protein>
<feature type="transmembrane region" description="Helical" evidence="2">
    <location>
        <begin position="110"/>
        <end position="130"/>
    </location>
</feature>
<reference evidence="4 5" key="2">
    <citation type="journal article" date="2018" name="Proc. Natl. Acad. Sci.">
        <title>RNAi is a critical determinant of centromere evolution in closely related fungi.</title>
        <authorList>
            <person name="Yadav V."/>
            <person name="Sun S."/>
            <person name="Billmyre R.B."/>
            <person name="Thimmappa B.C."/>
            <person name="Shea T."/>
            <person name="Lintner R."/>
            <person name="Bakkeren G."/>
            <person name="Cuomo C.A."/>
            <person name="Heitman J."/>
            <person name="Sanyal K."/>
        </authorList>
    </citation>
    <scope>NUCLEOTIDE SEQUENCE [LARGE SCALE GENOMIC DNA]</scope>
    <source>
        <strain evidence="4 5">R265</strain>
    </source>
</reference>
<evidence type="ECO:0000256" key="2">
    <source>
        <dbReference type="SAM" id="Phobius"/>
    </source>
</evidence>
<dbReference type="HOGENOM" id="CLU_025401_1_0_1"/>
<dbReference type="RefSeq" id="XP_062883745.1">
    <property type="nucleotide sequence ID" value="XM_063028018.1"/>
</dbReference>
<organism evidence="4 5">
    <name type="scientific">Cryptococcus deuterogattii (strain R265)</name>
    <name type="common">Cryptococcus gattii VGII (strain R265)</name>
    <dbReference type="NCBI Taxonomy" id="294750"/>
    <lineage>
        <taxon>Eukaryota</taxon>
        <taxon>Fungi</taxon>
        <taxon>Dikarya</taxon>
        <taxon>Basidiomycota</taxon>
        <taxon>Agaricomycotina</taxon>
        <taxon>Tremellomycetes</taxon>
        <taxon>Tremellales</taxon>
        <taxon>Cryptococcaceae</taxon>
        <taxon>Cryptococcus</taxon>
        <taxon>Cryptococcus gattii species complex</taxon>
    </lineage>
</organism>
<feature type="transmembrane region" description="Helical" evidence="2">
    <location>
        <begin position="136"/>
        <end position="155"/>
    </location>
</feature>
<dbReference type="OMA" id="AVYIQHQ"/>
<feature type="transmembrane region" description="Helical" evidence="2">
    <location>
        <begin position="388"/>
        <end position="405"/>
    </location>
</feature>
<dbReference type="PANTHER" id="PTHR19346">
    <property type="entry name" value="SUGAR PHOSPHATE TRANSPORTER DOMAIN-CONTAINING PROTEIN"/>
    <property type="match status" value="1"/>
</dbReference>
<evidence type="ECO:0000313" key="5">
    <source>
        <dbReference type="Proteomes" id="UP000029445"/>
    </source>
</evidence>
<feature type="transmembrane region" description="Helical" evidence="2">
    <location>
        <begin position="162"/>
        <end position="179"/>
    </location>
</feature>
<reference evidence="4 5" key="1">
    <citation type="journal article" date="2011" name="MBio">
        <title>Genome variation in Cryptococcus gattii, an emerging pathogen of immunocompetent hosts.</title>
        <authorList>
            <person name="D'Souza C.A."/>
            <person name="Kronstad J.W."/>
            <person name="Taylor G."/>
            <person name="Warren R."/>
            <person name="Yuen M."/>
            <person name="Hu G."/>
            <person name="Jung W.H."/>
            <person name="Sham A."/>
            <person name="Kidd S.E."/>
            <person name="Tangen K."/>
            <person name="Lee N."/>
            <person name="Zeilmaker T."/>
            <person name="Sawkins J."/>
            <person name="McVicker G."/>
            <person name="Shah S."/>
            <person name="Gnerre S."/>
            <person name="Griggs A."/>
            <person name="Zeng Q."/>
            <person name="Bartlett K."/>
            <person name="Li W."/>
            <person name="Wang X."/>
            <person name="Heitman J."/>
            <person name="Stajich J.E."/>
            <person name="Fraser J.A."/>
            <person name="Meyer W."/>
            <person name="Carter D."/>
            <person name="Schein J."/>
            <person name="Krzywinski M."/>
            <person name="Kwon-Chung K.J."/>
            <person name="Varma A."/>
            <person name="Wang J."/>
            <person name="Brunham R."/>
            <person name="Fyfe M."/>
            <person name="Ouellette B.F."/>
            <person name="Siddiqui A."/>
            <person name="Marra M."/>
            <person name="Jones S."/>
            <person name="Holt R."/>
            <person name="Birren B.W."/>
            <person name="Galagan J.E."/>
            <person name="Cuomo C.A."/>
        </authorList>
    </citation>
    <scope>NUCLEOTIDE SEQUENCE [LARGE SCALE GENOMIC DNA]</scope>
    <source>
        <strain evidence="4 5">R265</strain>
    </source>
</reference>
<feature type="transmembrane region" description="Helical" evidence="2">
    <location>
        <begin position="315"/>
        <end position="335"/>
    </location>
</feature>
<evidence type="ECO:0000256" key="1">
    <source>
        <dbReference type="SAM" id="MobiDB-lite"/>
    </source>
</evidence>
<dbReference type="InterPro" id="IPR037185">
    <property type="entry name" value="EmrE-like"/>
</dbReference>
<keyword evidence="2" id="KW-0812">Transmembrane</keyword>
<keyword evidence="2" id="KW-1133">Transmembrane helix</keyword>
<dbReference type="Pfam" id="PF00892">
    <property type="entry name" value="EamA"/>
    <property type="match status" value="1"/>
</dbReference>
<name>A0A095DAH6_CRYD2</name>
<feature type="transmembrane region" description="Helical" evidence="2">
    <location>
        <begin position="411"/>
        <end position="429"/>
    </location>
</feature>
<dbReference type="STRING" id="294750.A0A095DAH6"/>
<dbReference type="SUPFAM" id="SSF103481">
    <property type="entry name" value="Multidrug resistance efflux transporter EmrE"/>
    <property type="match status" value="1"/>
</dbReference>
<dbReference type="PANTHER" id="PTHR19346:SF4">
    <property type="entry name" value="SUGAR PHOSPHATE TRANSPORTER DOMAIN-CONTAINING PROTEIN"/>
    <property type="match status" value="1"/>
</dbReference>
<dbReference type="AlphaFoldDB" id="A0A095DAH6"/>
<keyword evidence="2" id="KW-0472">Membrane</keyword>
<dbReference type="InterPro" id="IPR026505">
    <property type="entry name" value="Solute_c_fam_35_mem_F3/F4"/>
</dbReference>
<evidence type="ECO:0000313" key="4">
    <source>
        <dbReference type="EMBL" id="KGB77966.1"/>
    </source>
</evidence>
<dbReference type="KEGG" id="cdeu:CNBG_4053"/>
<dbReference type="OrthoDB" id="10062838at2759"/>
<evidence type="ECO:0000259" key="3">
    <source>
        <dbReference type="Pfam" id="PF00892"/>
    </source>
</evidence>
<feature type="domain" description="EamA" evidence="3">
    <location>
        <begin position="104"/>
        <end position="178"/>
    </location>
</feature>
<accession>A0A095DAH6</accession>
<dbReference type="GeneID" id="88180293"/>
<dbReference type="Proteomes" id="UP000029445">
    <property type="component" value="Chromosome 6"/>
</dbReference>
<dbReference type="EMBL" id="CP025764">
    <property type="protein sequence ID" value="KGB77966.1"/>
    <property type="molecule type" value="Genomic_DNA"/>
</dbReference>
<dbReference type="GO" id="GO:0016020">
    <property type="term" value="C:membrane"/>
    <property type="evidence" value="ECO:0007669"/>
    <property type="project" value="InterPro"/>
</dbReference>
<dbReference type="InterPro" id="IPR000620">
    <property type="entry name" value="EamA_dom"/>
</dbReference>